<dbReference type="AlphaFoldDB" id="A0A0K0X6J0"/>
<dbReference type="Pfam" id="PF08021">
    <property type="entry name" value="FAD_binding_9"/>
    <property type="match status" value="1"/>
</dbReference>
<dbReference type="InterPro" id="IPR039261">
    <property type="entry name" value="FNR_nucleotide-bd"/>
</dbReference>
<dbReference type="EMBL" id="CP012150">
    <property type="protein sequence ID" value="AKS33044.1"/>
    <property type="molecule type" value="Genomic_DNA"/>
</dbReference>
<dbReference type="Proteomes" id="UP000062255">
    <property type="component" value="Chromosome"/>
</dbReference>
<evidence type="ECO:0000313" key="2">
    <source>
        <dbReference type="EMBL" id="AKS33044.1"/>
    </source>
</evidence>
<dbReference type="InterPro" id="IPR013113">
    <property type="entry name" value="SIP_FAD-bd"/>
</dbReference>
<dbReference type="PATRIC" id="fig|134601.6.peg.3187"/>
<reference evidence="2 3" key="1">
    <citation type="submission" date="2015-07" db="EMBL/GenBank/DDBJ databases">
        <title>Complete genome sequence of Mycobacterium goodii X7B, a facultative thermophilic biodesulfurizing bacterium.</title>
        <authorList>
            <person name="Yu B."/>
            <person name="Li F."/>
            <person name="Xu P."/>
        </authorList>
    </citation>
    <scope>NUCLEOTIDE SEQUENCE [LARGE SCALE GENOMIC DNA]</scope>
    <source>
        <strain evidence="2 3">X7B</strain>
    </source>
</reference>
<gene>
    <name evidence="2" type="ORF">AFA91_15325</name>
</gene>
<organism evidence="2 3">
    <name type="scientific">Mycolicibacterium goodii</name>
    <name type="common">Mycobacterium goodii</name>
    <dbReference type="NCBI Taxonomy" id="134601"/>
    <lineage>
        <taxon>Bacteria</taxon>
        <taxon>Bacillati</taxon>
        <taxon>Actinomycetota</taxon>
        <taxon>Actinomycetes</taxon>
        <taxon>Mycobacteriales</taxon>
        <taxon>Mycobacteriaceae</taxon>
        <taxon>Mycolicibacterium</taxon>
    </lineage>
</organism>
<evidence type="ECO:0000313" key="3">
    <source>
        <dbReference type="Proteomes" id="UP000062255"/>
    </source>
</evidence>
<accession>A0A0K0X6J0</accession>
<sequence length="221" mass="23988">MTDYEMTVIGRTELTPHYLRLHFSAPALLAAQRPEPTMCVRGRFPDDDTAHQRGYALVNPDAEAGTVDIDFAMHRGREGAATRWAAAARPGDVLEVTVSGGGFRLPQPRPAGYLIVGDTASLPAINTLLDAIDDHTPARVFLEARHADDHDLPVAGDADITWVDGGDEDLVQAVKSAAFDAADHFGWVACNNRTTRAVAQVLREQYGIPRKAMKAQAYWAA</sequence>
<name>A0A0K0X6J0_MYCGD</name>
<protein>
    <submittedName>
        <fullName evidence="2">Side tail fiber protein</fullName>
    </submittedName>
</protein>
<evidence type="ECO:0000259" key="1">
    <source>
        <dbReference type="PROSITE" id="PS51384"/>
    </source>
</evidence>
<feature type="domain" description="FAD-binding FR-type" evidence="1">
    <location>
        <begin position="1"/>
        <end position="106"/>
    </location>
</feature>
<dbReference type="OrthoDB" id="3396083at2"/>
<dbReference type="Gene3D" id="2.40.30.10">
    <property type="entry name" value="Translation factors"/>
    <property type="match status" value="1"/>
</dbReference>
<dbReference type="CDD" id="cd06193">
    <property type="entry name" value="siderophore_interacting"/>
    <property type="match status" value="1"/>
</dbReference>
<dbReference type="InterPro" id="IPR017927">
    <property type="entry name" value="FAD-bd_FR_type"/>
</dbReference>
<dbReference type="Pfam" id="PF04954">
    <property type="entry name" value="SIP"/>
    <property type="match status" value="1"/>
</dbReference>
<dbReference type="GO" id="GO:0016491">
    <property type="term" value="F:oxidoreductase activity"/>
    <property type="evidence" value="ECO:0007669"/>
    <property type="project" value="InterPro"/>
</dbReference>
<dbReference type="InterPro" id="IPR017938">
    <property type="entry name" value="Riboflavin_synthase-like_b-brl"/>
</dbReference>
<proteinExistence type="predicted"/>
<dbReference type="SUPFAM" id="SSF63380">
    <property type="entry name" value="Riboflavin synthase domain-like"/>
    <property type="match status" value="1"/>
</dbReference>
<dbReference type="PROSITE" id="PS51384">
    <property type="entry name" value="FAD_FR"/>
    <property type="match status" value="1"/>
</dbReference>
<dbReference type="PANTHER" id="PTHR30157">
    <property type="entry name" value="FERRIC REDUCTASE, NADPH-DEPENDENT"/>
    <property type="match status" value="1"/>
</dbReference>
<dbReference type="PANTHER" id="PTHR30157:SF0">
    <property type="entry name" value="NADPH-DEPENDENT FERRIC-CHELATE REDUCTASE"/>
    <property type="match status" value="1"/>
</dbReference>
<dbReference type="RefSeq" id="WP_049745481.1">
    <property type="nucleotide sequence ID" value="NZ_CP012150.1"/>
</dbReference>
<dbReference type="InterPro" id="IPR039374">
    <property type="entry name" value="SIP_fam"/>
</dbReference>
<dbReference type="Gene3D" id="3.40.50.80">
    <property type="entry name" value="Nucleotide-binding domain of ferredoxin-NADP reductase (FNR) module"/>
    <property type="match status" value="1"/>
</dbReference>
<dbReference type="KEGG" id="mgo:AFA91_15325"/>
<dbReference type="STRING" id="134601.AFA91_15325"/>
<dbReference type="InterPro" id="IPR007037">
    <property type="entry name" value="SIP_rossman_dom"/>
</dbReference>